<dbReference type="Proteomes" id="UP000533639">
    <property type="component" value="Unassembled WGS sequence"/>
</dbReference>
<keyword evidence="2 5" id="KW-0812">Transmembrane</keyword>
<proteinExistence type="predicted"/>
<keyword evidence="4 5" id="KW-0472">Membrane</keyword>
<protein>
    <recommendedName>
        <fullName evidence="8">DoxX family protein</fullName>
    </recommendedName>
</protein>
<evidence type="ECO:0008006" key="8">
    <source>
        <dbReference type="Google" id="ProtNLM"/>
    </source>
</evidence>
<feature type="transmembrane region" description="Helical" evidence="5">
    <location>
        <begin position="50"/>
        <end position="71"/>
    </location>
</feature>
<reference evidence="6 7" key="1">
    <citation type="submission" date="2020-06" db="EMBL/GenBank/DDBJ databases">
        <authorList>
            <person name="Criscuolo A."/>
        </authorList>
    </citation>
    <scope>NUCLEOTIDE SEQUENCE [LARGE SCALE GENOMIC DNA]</scope>
    <source>
        <strain evidence="6">PXU-55</strain>
    </source>
</reference>
<gene>
    <name evidence="6" type="ORF">FLAPXU55_03668</name>
</gene>
<evidence type="ECO:0000256" key="1">
    <source>
        <dbReference type="ARBA" id="ARBA00004141"/>
    </source>
</evidence>
<keyword evidence="7" id="KW-1185">Reference proteome</keyword>
<evidence type="ECO:0000256" key="3">
    <source>
        <dbReference type="ARBA" id="ARBA00022989"/>
    </source>
</evidence>
<dbReference type="GO" id="GO:0016020">
    <property type="term" value="C:membrane"/>
    <property type="evidence" value="ECO:0007669"/>
    <property type="project" value="UniProtKB-SubCell"/>
</dbReference>
<dbReference type="EMBL" id="CAIJDE010000056">
    <property type="protein sequence ID" value="CAC9975947.1"/>
    <property type="molecule type" value="Genomic_DNA"/>
</dbReference>
<accession>A0A9N8P3B4</accession>
<evidence type="ECO:0000313" key="7">
    <source>
        <dbReference type="Proteomes" id="UP000533639"/>
    </source>
</evidence>
<sequence>MEKQPHSKTVLIMLWTSQIILSVCFIWGASMKLFLSIKELSMMWPWAGEVPVALVKGTGIIDLLAGIGIIVPSFIQKSRLVWLTAIGIIVLMFSAGIFHICRGEASQIGINIFLAILAAFVVWGRK</sequence>
<dbReference type="InterPro" id="IPR032808">
    <property type="entry name" value="DoxX"/>
</dbReference>
<evidence type="ECO:0000313" key="6">
    <source>
        <dbReference type="EMBL" id="CAC9975947.1"/>
    </source>
</evidence>
<comment type="caution">
    <text evidence="6">The sequence shown here is derived from an EMBL/GenBank/DDBJ whole genome shotgun (WGS) entry which is preliminary data.</text>
</comment>
<feature type="transmembrane region" description="Helical" evidence="5">
    <location>
        <begin position="12"/>
        <end position="30"/>
    </location>
</feature>
<keyword evidence="3 5" id="KW-1133">Transmembrane helix</keyword>
<comment type="subcellular location">
    <subcellularLocation>
        <location evidence="1">Membrane</location>
        <topology evidence="1">Multi-pass membrane protein</topology>
    </subcellularLocation>
</comment>
<feature type="transmembrane region" description="Helical" evidence="5">
    <location>
        <begin position="80"/>
        <end position="100"/>
    </location>
</feature>
<organism evidence="6 7">
    <name type="scientific">Flavobacterium panici</name>
    <dbReference type="NCBI Taxonomy" id="2654843"/>
    <lineage>
        <taxon>Bacteria</taxon>
        <taxon>Pseudomonadati</taxon>
        <taxon>Bacteroidota</taxon>
        <taxon>Flavobacteriia</taxon>
        <taxon>Flavobacteriales</taxon>
        <taxon>Flavobacteriaceae</taxon>
        <taxon>Flavobacterium</taxon>
    </lineage>
</organism>
<evidence type="ECO:0000256" key="2">
    <source>
        <dbReference type="ARBA" id="ARBA00022692"/>
    </source>
</evidence>
<name>A0A9N8P3B4_9FLAO</name>
<dbReference type="RefSeq" id="WP_180860006.1">
    <property type="nucleotide sequence ID" value="NZ_CAIJDE010000056.1"/>
</dbReference>
<dbReference type="Pfam" id="PF13564">
    <property type="entry name" value="DoxX_2"/>
    <property type="match status" value="1"/>
</dbReference>
<evidence type="ECO:0000256" key="4">
    <source>
        <dbReference type="ARBA" id="ARBA00023136"/>
    </source>
</evidence>
<feature type="transmembrane region" description="Helical" evidence="5">
    <location>
        <begin position="106"/>
        <end position="124"/>
    </location>
</feature>
<dbReference type="AlphaFoldDB" id="A0A9N8P3B4"/>
<evidence type="ECO:0000256" key="5">
    <source>
        <dbReference type="SAM" id="Phobius"/>
    </source>
</evidence>